<accession>A0ABY3HL71</accession>
<evidence type="ECO:0000256" key="1">
    <source>
        <dbReference type="ARBA" id="ARBA00022801"/>
    </source>
</evidence>
<reference evidence="3 4" key="1">
    <citation type="submission" date="2019-08" db="EMBL/GenBank/DDBJ databases">
        <title>Genome of Algoriphagus ratkowskyi IC026.</title>
        <authorList>
            <person name="Bowman J.P."/>
        </authorList>
    </citation>
    <scope>NUCLEOTIDE SEQUENCE [LARGE SCALE GENOMIC DNA]</scope>
    <source>
        <strain evidence="3 4">IC026</strain>
    </source>
</reference>
<dbReference type="InterPro" id="IPR049492">
    <property type="entry name" value="BD-FAE-like_dom"/>
</dbReference>
<organism evidence="3 4">
    <name type="scientific">Algoriphagus ratkowskyi</name>
    <dbReference type="NCBI Taxonomy" id="57028"/>
    <lineage>
        <taxon>Bacteria</taxon>
        <taxon>Pseudomonadati</taxon>
        <taxon>Bacteroidota</taxon>
        <taxon>Cytophagia</taxon>
        <taxon>Cytophagales</taxon>
        <taxon>Cyclobacteriaceae</taxon>
        <taxon>Algoriphagus</taxon>
    </lineage>
</organism>
<dbReference type="GO" id="GO:0016787">
    <property type="term" value="F:hydrolase activity"/>
    <property type="evidence" value="ECO:0007669"/>
    <property type="project" value="UniProtKB-KW"/>
</dbReference>
<keyword evidence="4" id="KW-1185">Reference proteome</keyword>
<name>A0ABY3HL71_9BACT</name>
<gene>
    <name evidence="3" type="ORF">ESW18_13960</name>
</gene>
<keyword evidence="1 3" id="KW-0378">Hydrolase</keyword>
<dbReference type="InterPro" id="IPR050300">
    <property type="entry name" value="GDXG_lipolytic_enzyme"/>
</dbReference>
<dbReference type="Gene3D" id="3.40.50.1820">
    <property type="entry name" value="alpha/beta hydrolase"/>
    <property type="match status" value="1"/>
</dbReference>
<dbReference type="PANTHER" id="PTHR48081">
    <property type="entry name" value="AB HYDROLASE SUPERFAMILY PROTEIN C4A8.06C"/>
    <property type="match status" value="1"/>
</dbReference>
<dbReference type="SUPFAM" id="SSF53474">
    <property type="entry name" value="alpha/beta-Hydrolases"/>
    <property type="match status" value="1"/>
</dbReference>
<dbReference type="InterPro" id="IPR029058">
    <property type="entry name" value="AB_hydrolase_fold"/>
</dbReference>
<evidence type="ECO:0000313" key="3">
    <source>
        <dbReference type="EMBL" id="TXD76910.1"/>
    </source>
</evidence>
<feature type="domain" description="BD-FAE-like" evidence="2">
    <location>
        <begin position="59"/>
        <end position="256"/>
    </location>
</feature>
<dbReference type="EMBL" id="VORV01000009">
    <property type="protein sequence ID" value="TXD76910.1"/>
    <property type="molecule type" value="Genomic_DNA"/>
</dbReference>
<dbReference type="PANTHER" id="PTHR48081:SF13">
    <property type="entry name" value="ALPHA_BETA HYDROLASE"/>
    <property type="match status" value="1"/>
</dbReference>
<evidence type="ECO:0000313" key="4">
    <source>
        <dbReference type="Proteomes" id="UP000321927"/>
    </source>
</evidence>
<dbReference type="Proteomes" id="UP000321927">
    <property type="component" value="Unassembled WGS sequence"/>
</dbReference>
<dbReference type="Pfam" id="PF20434">
    <property type="entry name" value="BD-FAE"/>
    <property type="match status" value="1"/>
</dbReference>
<comment type="caution">
    <text evidence="3">The sequence shown here is derived from an EMBL/GenBank/DDBJ whole genome shotgun (WGS) entry which is preliminary data.</text>
</comment>
<proteinExistence type="predicted"/>
<evidence type="ECO:0000259" key="2">
    <source>
        <dbReference type="Pfam" id="PF20434"/>
    </source>
</evidence>
<protein>
    <submittedName>
        <fullName evidence="3">Alpha/beta hydrolase</fullName>
    </submittedName>
</protein>
<sequence>MVLRMFRVFNHFFQKIFLLLLISSYLYSCTSNGDENPTGFLPALDLFDQSYGRERIQVLDVYLPAGRSTDETPLVIYLHGGAWIEGSKEEFTQFRAALSSALPDYAFVAINYSLYNLNNGSNKFPTQQNDVIEAINYIQSKSADWNISDQLILAGASAGGHLALLHSYKHQRIGNIKAVIAFFPPTDLAKLYDFSLITQLGLNGLIGGSPQDEADAYAINSPITYVNSNSPPTIFFHGTSDSVVPISQSELLKNSLIEANVFHSFIKIPNQGHGFTAATYPQLFEQAADFIKIAIN</sequence>